<sequence length="116" mass="13232">MKINKIRKACSFEPKKTSLFLCNIVARTIERVISPDNICGCAKLQVHPVATVIKVTLGPLNKYQGYAVSKFFWLKAAAYTTSFIIIFIFRRFNISVQMGGSRLWEQMVQQHMVAKC</sequence>
<accession>A0A9D4QZH2</accession>
<evidence type="ECO:0000313" key="2">
    <source>
        <dbReference type="EMBL" id="KAH3847755.1"/>
    </source>
</evidence>
<evidence type="ECO:0000256" key="1">
    <source>
        <dbReference type="SAM" id="Phobius"/>
    </source>
</evidence>
<dbReference type="Proteomes" id="UP000828390">
    <property type="component" value="Unassembled WGS sequence"/>
</dbReference>
<keyword evidence="3" id="KW-1185">Reference proteome</keyword>
<dbReference type="AlphaFoldDB" id="A0A9D4QZH2"/>
<proteinExistence type="predicted"/>
<name>A0A9D4QZH2_DREPO</name>
<gene>
    <name evidence="2" type="ORF">DPMN_090086</name>
</gene>
<feature type="transmembrane region" description="Helical" evidence="1">
    <location>
        <begin position="71"/>
        <end position="89"/>
    </location>
</feature>
<keyword evidence="1" id="KW-0812">Transmembrane</keyword>
<organism evidence="2 3">
    <name type="scientific">Dreissena polymorpha</name>
    <name type="common">Zebra mussel</name>
    <name type="synonym">Mytilus polymorpha</name>
    <dbReference type="NCBI Taxonomy" id="45954"/>
    <lineage>
        <taxon>Eukaryota</taxon>
        <taxon>Metazoa</taxon>
        <taxon>Spiralia</taxon>
        <taxon>Lophotrochozoa</taxon>
        <taxon>Mollusca</taxon>
        <taxon>Bivalvia</taxon>
        <taxon>Autobranchia</taxon>
        <taxon>Heteroconchia</taxon>
        <taxon>Euheterodonta</taxon>
        <taxon>Imparidentia</taxon>
        <taxon>Neoheterodontei</taxon>
        <taxon>Myida</taxon>
        <taxon>Dreissenoidea</taxon>
        <taxon>Dreissenidae</taxon>
        <taxon>Dreissena</taxon>
    </lineage>
</organism>
<keyword evidence="1" id="KW-1133">Transmembrane helix</keyword>
<dbReference type="EMBL" id="JAIWYP010000003">
    <property type="protein sequence ID" value="KAH3847755.1"/>
    <property type="molecule type" value="Genomic_DNA"/>
</dbReference>
<comment type="caution">
    <text evidence="2">The sequence shown here is derived from an EMBL/GenBank/DDBJ whole genome shotgun (WGS) entry which is preliminary data.</text>
</comment>
<reference evidence="2" key="2">
    <citation type="submission" date="2020-11" db="EMBL/GenBank/DDBJ databases">
        <authorList>
            <person name="McCartney M.A."/>
            <person name="Auch B."/>
            <person name="Kono T."/>
            <person name="Mallez S."/>
            <person name="Becker A."/>
            <person name="Gohl D.M."/>
            <person name="Silverstein K.A.T."/>
            <person name="Koren S."/>
            <person name="Bechman K.B."/>
            <person name="Herman A."/>
            <person name="Abrahante J.E."/>
            <person name="Garbe J."/>
        </authorList>
    </citation>
    <scope>NUCLEOTIDE SEQUENCE</scope>
    <source>
        <strain evidence="2">Duluth1</strain>
        <tissue evidence="2">Whole animal</tissue>
    </source>
</reference>
<protein>
    <submittedName>
        <fullName evidence="2">Uncharacterized protein</fullName>
    </submittedName>
</protein>
<reference evidence="2" key="1">
    <citation type="journal article" date="2019" name="bioRxiv">
        <title>The Genome of the Zebra Mussel, Dreissena polymorpha: A Resource for Invasive Species Research.</title>
        <authorList>
            <person name="McCartney M.A."/>
            <person name="Auch B."/>
            <person name="Kono T."/>
            <person name="Mallez S."/>
            <person name="Zhang Y."/>
            <person name="Obille A."/>
            <person name="Becker A."/>
            <person name="Abrahante J.E."/>
            <person name="Garbe J."/>
            <person name="Badalamenti J.P."/>
            <person name="Herman A."/>
            <person name="Mangelson H."/>
            <person name="Liachko I."/>
            <person name="Sullivan S."/>
            <person name="Sone E.D."/>
            <person name="Koren S."/>
            <person name="Silverstein K.A.T."/>
            <person name="Beckman K.B."/>
            <person name="Gohl D.M."/>
        </authorList>
    </citation>
    <scope>NUCLEOTIDE SEQUENCE</scope>
    <source>
        <strain evidence="2">Duluth1</strain>
        <tissue evidence="2">Whole animal</tissue>
    </source>
</reference>
<evidence type="ECO:0000313" key="3">
    <source>
        <dbReference type="Proteomes" id="UP000828390"/>
    </source>
</evidence>
<keyword evidence="1" id="KW-0472">Membrane</keyword>